<dbReference type="PANTHER" id="PTHR10264">
    <property type="entry name" value="BAND 7 PROTEIN-RELATED"/>
    <property type="match status" value="1"/>
</dbReference>
<dbReference type="InterPro" id="IPR043202">
    <property type="entry name" value="Band-7_stomatin-like"/>
</dbReference>
<dbReference type="PANTHER" id="PTHR10264:SF19">
    <property type="entry name" value="AT06885P-RELATED"/>
    <property type="match status" value="1"/>
</dbReference>
<comment type="caution">
    <text evidence="1">The sequence shown here is derived from an EMBL/GenBank/DDBJ whole genome shotgun (WGS) entry which is preliminary data.</text>
</comment>
<reference evidence="1 2" key="1">
    <citation type="submission" date="2018-06" db="EMBL/GenBank/DDBJ databases">
        <title>Combined omics and stable isotope probing to characterize newly discovered Mariana Back-Arc vent microbial communities.</title>
        <authorList>
            <person name="Trembath-Reichert E."/>
            <person name="Huber J.A."/>
        </authorList>
    </citation>
    <scope>NUCLEOTIDE SEQUENCE [LARGE SCALE GENOMIC DNA]</scope>
    <source>
        <strain evidence="1">MAG 63_2</strain>
    </source>
</reference>
<dbReference type="Gene3D" id="6.10.250.2090">
    <property type="match status" value="1"/>
</dbReference>
<dbReference type="AlphaFoldDB" id="A0A432GD85"/>
<accession>A0A432GD85</accession>
<protein>
    <submittedName>
        <fullName evidence="1">Slipin family protein</fullName>
    </submittedName>
</protein>
<proteinExistence type="predicted"/>
<dbReference type="EMBL" id="QNZM01000087">
    <property type="protein sequence ID" value="RTZ81787.1"/>
    <property type="molecule type" value="Genomic_DNA"/>
</dbReference>
<gene>
    <name evidence="1" type="ORF">DSY98_02215</name>
</gene>
<evidence type="ECO:0000313" key="2">
    <source>
        <dbReference type="Proteomes" id="UP000286732"/>
    </source>
</evidence>
<feature type="non-terminal residue" evidence="1">
    <location>
        <position position="1"/>
    </location>
</feature>
<evidence type="ECO:0000313" key="1">
    <source>
        <dbReference type="EMBL" id="RTZ81787.1"/>
    </source>
</evidence>
<dbReference type="Proteomes" id="UP000286732">
    <property type="component" value="Unassembled WGS sequence"/>
</dbReference>
<dbReference type="GO" id="GO:0005886">
    <property type="term" value="C:plasma membrane"/>
    <property type="evidence" value="ECO:0007669"/>
    <property type="project" value="InterPro"/>
</dbReference>
<name>A0A432GD85_9DELT</name>
<organism evidence="1 2">
    <name type="scientific">SAR324 cluster bacterium</name>
    <dbReference type="NCBI Taxonomy" id="2024889"/>
    <lineage>
        <taxon>Bacteria</taxon>
        <taxon>Deltaproteobacteria</taxon>
        <taxon>SAR324 cluster</taxon>
    </lineage>
</organism>
<sequence>RAKVIHAEGELQASSKLLESAQTLAKQPESLHLRYLQTLTEIASDKTHTIVFPLPMDMLKSLLGKLPNVEIEKE</sequence>